<proteinExistence type="predicted"/>
<feature type="compositionally biased region" description="Low complexity" evidence="1">
    <location>
        <begin position="36"/>
        <end position="55"/>
    </location>
</feature>
<dbReference type="AlphaFoldDB" id="A0A0F7SSH8"/>
<name>A0A0F7SSH8_PHARH</name>
<accession>A0A0F7SSH8</accession>
<organism evidence="2">
    <name type="scientific">Phaffia rhodozyma</name>
    <name type="common">Yeast</name>
    <name type="synonym">Xanthophyllomyces dendrorhous</name>
    <dbReference type="NCBI Taxonomy" id="264483"/>
    <lineage>
        <taxon>Eukaryota</taxon>
        <taxon>Fungi</taxon>
        <taxon>Dikarya</taxon>
        <taxon>Basidiomycota</taxon>
        <taxon>Agaricomycotina</taxon>
        <taxon>Tremellomycetes</taxon>
        <taxon>Cystofilobasidiales</taxon>
        <taxon>Mrakiaceae</taxon>
        <taxon>Phaffia</taxon>
    </lineage>
</organism>
<feature type="region of interest" description="Disordered" evidence="1">
    <location>
        <begin position="244"/>
        <end position="272"/>
    </location>
</feature>
<reference evidence="2" key="1">
    <citation type="submission" date="2014-08" db="EMBL/GenBank/DDBJ databases">
        <authorList>
            <person name="Sharma Rahul"/>
            <person name="Thines Marco"/>
        </authorList>
    </citation>
    <scope>NUCLEOTIDE SEQUENCE</scope>
</reference>
<feature type="region of interest" description="Disordered" evidence="1">
    <location>
        <begin position="158"/>
        <end position="190"/>
    </location>
</feature>
<feature type="compositionally biased region" description="Low complexity" evidence="1">
    <location>
        <begin position="169"/>
        <end position="190"/>
    </location>
</feature>
<sequence>MTSTSTSILAQLLFKHKQKTSKSLDLSSTPTVILSPTAASTSSSLSSVTTSPPSTWRRPGRMDYRRESEDENRRGRSGEVKLLRFAFPTAEQPTRLRSSSLVHYDQPIVPQSTPASSRTSQEQFRIEIVPVSGSPSPAPTPVCASPLYPISPLLPESLPEIDDHHHQPATHSYRYSSTSSRDSCTSASSTSLLERDDLFDSGDDQMDYLMEVDEDSRMDIEESNLNFDPSTAYTKKSALPELKDTHAGLLRSPQSRPTEKNQLRRVSWWTHS</sequence>
<evidence type="ECO:0000256" key="1">
    <source>
        <dbReference type="SAM" id="MobiDB-lite"/>
    </source>
</evidence>
<evidence type="ECO:0000313" key="2">
    <source>
        <dbReference type="EMBL" id="CED85147.1"/>
    </source>
</evidence>
<feature type="region of interest" description="Disordered" evidence="1">
    <location>
        <begin position="36"/>
        <end position="76"/>
    </location>
</feature>
<feature type="compositionally biased region" description="Basic and acidic residues" evidence="1">
    <location>
        <begin position="60"/>
        <end position="76"/>
    </location>
</feature>
<dbReference type="EMBL" id="LN483332">
    <property type="protein sequence ID" value="CED85147.1"/>
    <property type="molecule type" value="Genomic_DNA"/>
</dbReference>
<protein>
    <submittedName>
        <fullName evidence="2">Uncharacterized protein</fullName>
    </submittedName>
</protein>